<organism evidence="7 8">
    <name type="scientific">Sporichthya brevicatena</name>
    <dbReference type="NCBI Taxonomy" id="171442"/>
    <lineage>
        <taxon>Bacteria</taxon>
        <taxon>Bacillati</taxon>
        <taxon>Actinomycetota</taxon>
        <taxon>Actinomycetes</taxon>
        <taxon>Sporichthyales</taxon>
        <taxon>Sporichthyaceae</taxon>
        <taxon>Sporichthya</taxon>
    </lineage>
</organism>
<reference evidence="8" key="1">
    <citation type="journal article" date="2019" name="Int. J. Syst. Evol. Microbiol.">
        <title>The Global Catalogue of Microorganisms (GCM) 10K type strain sequencing project: providing services to taxonomists for standard genome sequencing and annotation.</title>
        <authorList>
            <consortium name="The Broad Institute Genomics Platform"/>
            <consortium name="The Broad Institute Genome Sequencing Center for Infectious Disease"/>
            <person name="Wu L."/>
            <person name="Ma J."/>
        </authorList>
    </citation>
    <scope>NUCLEOTIDE SEQUENCE [LARGE SCALE GENOMIC DNA]</scope>
    <source>
        <strain evidence="8">JCM 10671</strain>
    </source>
</reference>
<dbReference type="CDD" id="cd06582">
    <property type="entry name" value="TM_PBP1_LivH_like"/>
    <property type="match status" value="1"/>
</dbReference>
<dbReference type="PANTHER" id="PTHR30482">
    <property type="entry name" value="HIGH-AFFINITY BRANCHED-CHAIN AMINO ACID TRANSPORT SYSTEM PERMEASE"/>
    <property type="match status" value="1"/>
</dbReference>
<dbReference type="InterPro" id="IPR043428">
    <property type="entry name" value="LivM-like"/>
</dbReference>
<keyword evidence="5 6" id="KW-0472">Membrane</keyword>
<feature type="transmembrane region" description="Helical" evidence="6">
    <location>
        <begin position="367"/>
        <end position="385"/>
    </location>
</feature>
<keyword evidence="8" id="KW-1185">Reference proteome</keyword>
<evidence type="ECO:0000313" key="7">
    <source>
        <dbReference type="EMBL" id="GAA0623873.1"/>
    </source>
</evidence>
<feature type="transmembrane region" description="Helical" evidence="6">
    <location>
        <begin position="418"/>
        <end position="437"/>
    </location>
</feature>
<evidence type="ECO:0000256" key="2">
    <source>
        <dbReference type="ARBA" id="ARBA00022475"/>
    </source>
</evidence>
<keyword evidence="4 6" id="KW-1133">Transmembrane helix</keyword>
<feature type="transmembrane region" description="Helical" evidence="6">
    <location>
        <begin position="342"/>
        <end position="360"/>
    </location>
</feature>
<feature type="transmembrane region" description="Helical" evidence="6">
    <location>
        <begin position="12"/>
        <end position="33"/>
    </location>
</feature>
<comment type="caution">
    <text evidence="7">The sequence shown here is derived from an EMBL/GenBank/DDBJ whole genome shotgun (WGS) entry which is preliminary data.</text>
</comment>
<evidence type="ECO:0000256" key="1">
    <source>
        <dbReference type="ARBA" id="ARBA00004651"/>
    </source>
</evidence>
<gene>
    <name evidence="7" type="ORF">GCM10009547_28720</name>
</gene>
<feature type="transmembrane region" description="Helical" evidence="6">
    <location>
        <begin position="511"/>
        <end position="533"/>
    </location>
</feature>
<evidence type="ECO:0008006" key="9">
    <source>
        <dbReference type="Google" id="ProtNLM"/>
    </source>
</evidence>
<feature type="transmembrane region" description="Helical" evidence="6">
    <location>
        <begin position="391"/>
        <end position="411"/>
    </location>
</feature>
<protein>
    <recommendedName>
        <fullName evidence="9">ABC transporter permease</fullName>
    </recommendedName>
</protein>
<sequence>MWGVLRMNEYLPYIIFGITTGSVYGLSAMGLVLTYKTSGLLNFGHGAVCAAAAYTFYELRETQGLPWPLAALIAIVVFGFVTGLIFERVGLLLAGVHISYKIVGTVGILVGMRALISLVFGVDAKPFKPVLPGGTAFEINGVSISWDQVLQLGLGVGAAVGLYVFFKYTLLGTAMRGVVDDPQLLDMTGVSPARVRRSAWIIGSGFAAASGVLFAAAQQQLDVNVLSLLVVQAFGAAAIAQFKNLPMCFVGGIIVGLLQKLISKEVGTVDFLQGLDTNTPFIVLFLVLLLMPRGRLVEVGRHVKARAVPPSPFSPRVRASGFGLLAVGALLVPHVVGVRLPIWNTALTQVILFASLALLVRTSGQISLCHIGFAAIGAAAFGHMIGNGVPWGVAVLLGGLFAVPAGALIAIPAIRLSGLYLGLATFGFGVLLAQYAYNKEWMFGFGQIQTARPGGFDSDTRMYYLLLAVAVAAVLVVLMVERSRLGRLLRGLADSPVALSTLGTNVNVSRVLVFCLSTFLAGISGAVFASLFGSVNQDSFNYMQSLVALAVMAISGRRTVTIAVVAPILLIVVPGYISNPDATLWLQVGFGFAAVVAAAVSQGSFHKFVARHAVASADRIVDPVLVGERPEPVRAPAKQNEPVGVA</sequence>
<feature type="transmembrane region" description="Helical" evidence="6">
    <location>
        <begin position="199"/>
        <end position="217"/>
    </location>
</feature>
<dbReference type="Pfam" id="PF02653">
    <property type="entry name" value="BPD_transp_2"/>
    <property type="match status" value="2"/>
</dbReference>
<dbReference type="InterPro" id="IPR001851">
    <property type="entry name" value="ABC_transp_permease"/>
</dbReference>
<feature type="transmembrane region" description="Helical" evidence="6">
    <location>
        <begin position="149"/>
        <end position="166"/>
    </location>
</feature>
<feature type="transmembrane region" description="Helical" evidence="6">
    <location>
        <begin position="462"/>
        <end position="480"/>
    </location>
</feature>
<dbReference type="CDD" id="cd06581">
    <property type="entry name" value="TM_PBP1_LivM_like"/>
    <property type="match status" value="1"/>
</dbReference>
<feature type="transmembrane region" description="Helical" evidence="6">
    <location>
        <begin position="560"/>
        <end position="578"/>
    </location>
</feature>
<evidence type="ECO:0000313" key="8">
    <source>
        <dbReference type="Proteomes" id="UP001500957"/>
    </source>
</evidence>
<feature type="transmembrane region" description="Helical" evidence="6">
    <location>
        <begin position="584"/>
        <end position="601"/>
    </location>
</feature>
<keyword evidence="3 6" id="KW-0812">Transmembrane</keyword>
<feature type="transmembrane region" description="Helical" evidence="6">
    <location>
        <begin position="69"/>
        <end position="86"/>
    </location>
</feature>
<evidence type="ECO:0000256" key="4">
    <source>
        <dbReference type="ARBA" id="ARBA00022989"/>
    </source>
</evidence>
<dbReference type="PANTHER" id="PTHR30482:SF5">
    <property type="entry name" value="ABC TRANSPORTER PERMEASE PROTEIN"/>
    <property type="match status" value="1"/>
</dbReference>
<keyword evidence="2" id="KW-1003">Cell membrane</keyword>
<feature type="transmembrane region" description="Helical" evidence="6">
    <location>
        <begin position="245"/>
        <end position="262"/>
    </location>
</feature>
<proteinExistence type="predicted"/>
<feature type="transmembrane region" description="Helical" evidence="6">
    <location>
        <begin position="98"/>
        <end position="122"/>
    </location>
</feature>
<evidence type="ECO:0000256" key="3">
    <source>
        <dbReference type="ARBA" id="ARBA00022692"/>
    </source>
</evidence>
<evidence type="ECO:0000256" key="5">
    <source>
        <dbReference type="ARBA" id="ARBA00023136"/>
    </source>
</evidence>
<feature type="transmembrane region" description="Helical" evidence="6">
    <location>
        <begin position="40"/>
        <end position="57"/>
    </location>
</feature>
<evidence type="ECO:0000256" key="6">
    <source>
        <dbReference type="SAM" id="Phobius"/>
    </source>
</evidence>
<name>A0ABP3S1W3_9ACTN</name>
<comment type="subcellular location">
    <subcellularLocation>
        <location evidence="1">Cell membrane</location>
        <topology evidence="1">Multi-pass membrane protein</topology>
    </subcellularLocation>
</comment>
<dbReference type="Proteomes" id="UP001500957">
    <property type="component" value="Unassembled WGS sequence"/>
</dbReference>
<dbReference type="EMBL" id="BAAAHE010000023">
    <property type="protein sequence ID" value="GAA0623873.1"/>
    <property type="molecule type" value="Genomic_DNA"/>
</dbReference>
<accession>A0ABP3S1W3</accession>
<feature type="transmembrane region" description="Helical" evidence="6">
    <location>
        <begin position="317"/>
        <end position="336"/>
    </location>
</feature>